<evidence type="ECO:0000256" key="8">
    <source>
        <dbReference type="PROSITE-ProRule" id="PRU01026"/>
    </source>
</evidence>
<accession>A0A3B0QG10</accession>
<keyword evidence="2 7" id="KW-0698">rRNA processing</keyword>
<dbReference type="RefSeq" id="WP_117274085.1">
    <property type="nucleotide sequence ID" value="NZ_LS992154.1"/>
</dbReference>
<feature type="binding site" evidence="7 8">
    <location>
        <position position="29"/>
    </location>
    <ligand>
        <name>S-adenosyl-L-methionine</name>
        <dbReference type="ChEBI" id="CHEBI:59789"/>
    </ligand>
</feature>
<reference evidence="11" key="1">
    <citation type="submission" date="2017-11" db="EMBL/GenBank/DDBJ databases">
        <authorList>
            <person name="Seth-Smith MB H."/>
        </authorList>
    </citation>
    <scope>NUCLEOTIDE SEQUENCE [LARGE SCALE GENOMIC DNA]</scope>
</reference>
<dbReference type="GO" id="GO:0052908">
    <property type="term" value="F:16S rRNA (adenine(1518)-N(6)/adenine(1519)-N(6))-dimethyltransferase activity"/>
    <property type="evidence" value="ECO:0007669"/>
    <property type="project" value="UniProtKB-EC"/>
</dbReference>
<dbReference type="KEGG" id="chla:C834K_0328"/>
<comment type="caution">
    <text evidence="8">Lacks conserved residue(s) required for the propagation of feature annotation.</text>
</comment>
<dbReference type="EC" id="2.1.1.182" evidence="7"/>
<keyword evidence="1 7" id="KW-0963">Cytoplasm</keyword>
<dbReference type="CDD" id="cd02440">
    <property type="entry name" value="AdoMet_MTases"/>
    <property type="match status" value="1"/>
</dbReference>
<organism evidence="10 11">
    <name type="scientific">Chlamydia poikilotherma</name>
    <dbReference type="NCBI Taxonomy" id="1967783"/>
    <lineage>
        <taxon>Bacteria</taxon>
        <taxon>Pseudomonadati</taxon>
        <taxon>Chlamydiota</taxon>
        <taxon>Chlamydiia</taxon>
        <taxon>Chlamydiales</taxon>
        <taxon>Chlamydiaceae</taxon>
        <taxon>Chlamydia/Chlamydophila group</taxon>
        <taxon>Chlamydia</taxon>
    </lineage>
</organism>
<evidence type="ECO:0000256" key="5">
    <source>
        <dbReference type="ARBA" id="ARBA00022691"/>
    </source>
</evidence>
<evidence type="ECO:0000313" key="11">
    <source>
        <dbReference type="Proteomes" id="UP000258476"/>
    </source>
</evidence>
<dbReference type="PANTHER" id="PTHR11727:SF7">
    <property type="entry name" value="DIMETHYLADENOSINE TRANSFERASE-RELATED"/>
    <property type="match status" value="1"/>
</dbReference>
<dbReference type="PROSITE" id="PS01131">
    <property type="entry name" value="RRNA_A_DIMETH"/>
    <property type="match status" value="1"/>
</dbReference>
<sequence length="279" mass="31411">MSRSSPEQLTKFLAQVHGRPKKGLSQNFLIDGNILRKILSVSCVEAGDWVLEIGPGFGALTEVLVNQGAHVIALEKDSMFEETLKQLPIDLEITDACKYPLSQLQTKGCQGKGRVVANLPYHITTPLLTKLFLEIPNQWKTVTVMMQDEVARRITAQPGGKEYGSLTIFLQFFADVRYAFKVSPGCFLPKPQVSSAVVHMIVKDTFPLETSLQKQFFSLTRAAFGQRRKLLANSLKDLYPKEQVFEALNQLKFSEKTRPETLSLDDYLKLFHLLSSFIK</sequence>
<protein>
    <recommendedName>
        <fullName evidence="7">Ribosomal RNA small subunit methyltransferase A</fullName>
        <ecNumber evidence="7">2.1.1.182</ecNumber>
    </recommendedName>
    <alternativeName>
        <fullName evidence="7">16S rRNA (adenine(1518)-N(6)/adenine(1519)-N(6))-dimethyltransferase</fullName>
    </alternativeName>
    <alternativeName>
        <fullName evidence="7">16S rRNA dimethyladenosine transferase</fullName>
    </alternativeName>
    <alternativeName>
        <fullName evidence="7">16S rRNA dimethylase</fullName>
    </alternativeName>
    <alternativeName>
        <fullName evidence="7">S-adenosylmethionine-6-N', N'-adenosyl(rRNA) dimethyltransferase</fullName>
    </alternativeName>
</protein>
<keyword evidence="6 7" id="KW-0694">RNA-binding</keyword>
<keyword evidence="4 7" id="KW-0808">Transferase</keyword>
<dbReference type="InterPro" id="IPR001737">
    <property type="entry name" value="KsgA/Erm"/>
</dbReference>
<dbReference type="EMBL" id="LS992154">
    <property type="protein sequence ID" value="SYX08792.1"/>
    <property type="molecule type" value="Genomic_DNA"/>
</dbReference>
<dbReference type="InterPro" id="IPR023165">
    <property type="entry name" value="rRNA_Ade_diMease-like_C"/>
</dbReference>
<proteinExistence type="inferred from homology"/>
<dbReference type="Proteomes" id="UP000258476">
    <property type="component" value="Chromosome"/>
</dbReference>
<dbReference type="OrthoDB" id="9814755at2"/>
<dbReference type="InterPro" id="IPR020596">
    <property type="entry name" value="rRNA_Ade_Mease_Trfase_CS"/>
</dbReference>
<name>A0A3B0QG10_9CHLA</name>
<comment type="subcellular location">
    <subcellularLocation>
        <location evidence="7">Cytoplasm</location>
    </subcellularLocation>
</comment>
<dbReference type="NCBIfam" id="TIGR00755">
    <property type="entry name" value="ksgA"/>
    <property type="match status" value="1"/>
</dbReference>
<keyword evidence="11" id="KW-1185">Reference proteome</keyword>
<feature type="domain" description="Ribosomal RNA adenine methylase transferase N-terminal" evidence="9">
    <location>
        <begin position="34"/>
        <end position="204"/>
    </location>
</feature>
<comment type="function">
    <text evidence="7">Specifically dimethylates two adjacent adenosines (A1518 and A1519) in the loop of a conserved hairpin near the 3'-end of 16S rRNA in the 30S particle. May play a critical role in biogenesis of 30S subunits.</text>
</comment>
<dbReference type="Gene3D" id="3.40.50.150">
    <property type="entry name" value="Vaccinia Virus protein VP39"/>
    <property type="match status" value="1"/>
</dbReference>
<gene>
    <name evidence="7 10" type="primary">rsmA</name>
    <name evidence="7" type="synonym">ksgA</name>
    <name evidence="10" type="ORF">C834K_0328</name>
</gene>
<feature type="binding site" evidence="7 8">
    <location>
        <position position="118"/>
    </location>
    <ligand>
        <name>S-adenosyl-L-methionine</name>
        <dbReference type="ChEBI" id="CHEBI:59789"/>
    </ligand>
</feature>
<dbReference type="SUPFAM" id="SSF53335">
    <property type="entry name" value="S-adenosyl-L-methionine-dependent methyltransferases"/>
    <property type="match status" value="1"/>
</dbReference>
<dbReference type="GO" id="GO:0003723">
    <property type="term" value="F:RNA binding"/>
    <property type="evidence" value="ECO:0007669"/>
    <property type="project" value="UniProtKB-UniRule"/>
</dbReference>
<dbReference type="PROSITE" id="PS51689">
    <property type="entry name" value="SAM_RNA_A_N6_MT"/>
    <property type="match status" value="1"/>
</dbReference>
<evidence type="ECO:0000256" key="3">
    <source>
        <dbReference type="ARBA" id="ARBA00022603"/>
    </source>
</evidence>
<evidence type="ECO:0000256" key="7">
    <source>
        <dbReference type="HAMAP-Rule" id="MF_00607"/>
    </source>
</evidence>
<dbReference type="InterPro" id="IPR011530">
    <property type="entry name" value="rRNA_adenine_dimethylase"/>
</dbReference>
<evidence type="ECO:0000256" key="1">
    <source>
        <dbReference type="ARBA" id="ARBA00022490"/>
    </source>
</evidence>
<evidence type="ECO:0000256" key="4">
    <source>
        <dbReference type="ARBA" id="ARBA00022679"/>
    </source>
</evidence>
<dbReference type="PANTHER" id="PTHR11727">
    <property type="entry name" value="DIMETHYLADENOSINE TRANSFERASE"/>
    <property type="match status" value="1"/>
</dbReference>
<feature type="binding site" evidence="7">
    <location>
        <position position="95"/>
    </location>
    <ligand>
        <name>S-adenosyl-L-methionine</name>
        <dbReference type="ChEBI" id="CHEBI:59789"/>
    </ligand>
</feature>
<evidence type="ECO:0000256" key="2">
    <source>
        <dbReference type="ARBA" id="ARBA00022552"/>
    </source>
</evidence>
<dbReference type="SMART" id="SM00650">
    <property type="entry name" value="rADc"/>
    <property type="match status" value="1"/>
</dbReference>
<dbReference type="InterPro" id="IPR029063">
    <property type="entry name" value="SAM-dependent_MTases_sf"/>
</dbReference>
<evidence type="ECO:0000313" key="10">
    <source>
        <dbReference type="EMBL" id="SYX08792.1"/>
    </source>
</evidence>
<dbReference type="Gene3D" id="1.10.8.100">
    <property type="entry name" value="Ribosomal RNA adenine dimethylase-like, domain 2"/>
    <property type="match status" value="1"/>
</dbReference>
<evidence type="ECO:0000259" key="9">
    <source>
        <dbReference type="SMART" id="SM00650"/>
    </source>
</evidence>
<dbReference type="GO" id="GO:0005829">
    <property type="term" value="C:cytosol"/>
    <property type="evidence" value="ECO:0007669"/>
    <property type="project" value="TreeGrafter"/>
</dbReference>
<comment type="catalytic activity">
    <reaction evidence="7">
        <text>adenosine(1518)/adenosine(1519) in 16S rRNA + 4 S-adenosyl-L-methionine = N(6)-dimethyladenosine(1518)/N(6)-dimethyladenosine(1519) in 16S rRNA + 4 S-adenosyl-L-homocysteine + 4 H(+)</text>
        <dbReference type="Rhea" id="RHEA:19609"/>
        <dbReference type="Rhea" id="RHEA-COMP:10232"/>
        <dbReference type="Rhea" id="RHEA-COMP:10233"/>
        <dbReference type="ChEBI" id="CHEBI:15378"/>
        <dbReference type="ChEBI" id="CHEBI:57856"/>
        <dbReference type="ChEBI" id="CHEBI:59789"/>
        <dbReference type="ChEBI" id="CHEBI:74411"/>
        <dbReference type="ChEBI" id="CHEBI:74493"/>
        <dbReference type="EC" id="2.1.1.182"/>
    </reaction>
</comment>
<feature type="binding site" evidence="7 8">
    <location>
        <position position="54"/>
    </location>
    <ligand>
        <name>S-adenosyl-L-methionine</name>
        <dbReference type="ChEBI" id="CHEBI:59789"/>
    </ligand>
</feature>
<dbReference type="Pfam" id="PF00398">
    <property type="entry name" value="RrnaAD"/>
    <property type="match status" value="1"/>
</dbReference>
<feature type="binding site" evidence="7 8">
    <location>
        <position position="27"/>
    </location>
    <ligand>
        <name>S-adenosyl-L-methionine</name>
        <dbReference type="ChEBI" id="CHEBI:59789"/>
    </ligand>
</feature>
<feature type="binding site" evidence="7 8">
    <location>
        <position position="75"/>
    </location>
    <ligand>
        <name>S-adenosyl-L-methionine</name>
        <dbReference type="ChEBI" id="CHEBI:59789"/>
    </ligand>
</feature>
<keyword evidence="5 7" id="KW-0949">S-adenosyl-L-methionine</keyword>
<dbReference type="HAMAP" id="MF_00607">
    <property type="entry name" value="16SrRNA_methyltr_A"/>
    <property type="match status" value="1"/>
</dbReference>
<dbReference type="AlphaFoldDB" id="A0A3B0QG10"/>
<dbReference type="InterPro" id="IPR020598">
    <property type="entry name" value="rRNA_Ade_methylase_Trfase_N"/>
</dbReference>
<evidence type="ECO:0000256" key="6">
    <source>
        <dbReference type="ARBA" id="ARBA00022884"/>
    </source>
</evidence>
<comment type="similarity">
    <text evidence="7">Belongs to the class I-like SAM-binding methyltransferase superfamily. rRNA adenine N(6)-methyltransferase family. RsmA subfamily.</text>
</comment>
<keyword evidence="3 7" id="KW-0489">Methyltransferase</keyword>